<organism evidence="2 3">
    <name type="scientific">Eumeta variegata</name>
    <name type="common">Bagworm moth</name>
    <name type="synonym">Eumeta japonica</name>
    <dbReference type="NCBI Taxonomy" id="151549"/>
    <lineage>
        <taxon>Eukaryota</taxon>
        <taxon>Metazoa</taxon>
        <taxon>Ecdysozoa</taxon>
        <taxon>Arthropoda</taxon>
        <taxon>Hexapoda</taxon>
        <taxon>Insecta</taxon>
        <taxon>Pterygota</taxon>
        <taxon>Neoptera</taxon>
        <taxon>Endopterygota</taxon>
        <taxon>Lepidoptera</taxon>
        <taxon>Glossata</taxon>
        <taxon>Ditrysia</taxon>
        <taxon>Tineoidea</taxon>
        <taxon>Psychidae</taxon>
        <taxon>Oiketicinae</taxon>
        <taxon>Eumeta</taxon>
    </lineage>
</organism>
<accession>A0A4C1Y6M3</accession>
<evidence type="ECO:0000256" key="1">
    <source>
        <dbReference type="SAM" id="MobiDB-lite"/>
    </source>
</evidence>
<keyword evidence="3" id="KW-1185">Reference proteome</keyword>
<gene>
    <name evidence="2" type="ORF">EVAR_54373_1</name>
</gene>
<dbReference type="AlphaFoldDB" id="A0A4C1Y6M3"/>
<sequence>MGARGAEASEPTKAPTAAARPQIGEFWFNPHNDRIDQWLFDWSQPFNHQPKSLFCASKSTLPSASDVVTTSVTTTASSLQLALDRRGVFKVHI</sequence>
<evidence type="ECO:0000313" key="3">
    <source>
        <dbReference type="Proteomes" id="UP000299102"/>
    </source>
</evidence>
<dbReference type="EMBL" id="BGZK01001079">
    <property type="protein sequence ID" value="GBP70564.1"/>
    <property type="molecule type" value="Genomic_DNA"/>
</dbReference>
<proteinExistence type="predicted"/>
<protein>
    <submittedName>
        <fullName evidence="2">Uncharacterized protein</fullName>
    </submittedName>
</protein>
<reference evidence="2 3" key="1">
    <citation type="journal article" date="2019" name="Commun. Biol.">
        <title>The bagworm genome reveals a unique fibroin gene that provides high tensile strength.</title>
        <authorList>
            <person name="Kono N."/>
            <person name="Nakamura H."/>
            <person name="Ohtoshi R."/>
            <person name="Tomita M."/>
            <person name="Numata K."/>
            <person name="Arakawa K."/>
        </authorList>
    </citation>
    <scope>NUCLEOTIDE SEQUENCE [LARGE SCALE GENOMIC DNA]</scope>
</reference>
<name>A0A4C1Y6M3_EUMVA</name>
<evidence type="ECO:0000313" key="2">
    <source>
        <dbReference type="EMBL" id="GBP70564.1"/>
    </source>
</evidence>
<dbReference type="Proteomes" id="UP000299102">
    <property type="component" value="Unassembled WGS sequence"/>
</dbReference>
<comment type="caution">
    <text evidence="2">The sequence shown here is derived from an EMBL/GenBank/DDBJ whole genome shotgun (WGS) entry which is preliminary data.</text>
</comment>
<feature type="region of interest" description="Disordered" evidence="1">
    <location>
        <begin position="1"/>
        <end position="22"/>
    </location>
</feature>